<dbReference type="InterPro" id="IPR005335">
    <property type="entry name" value="Terminase_ssu"/>
</dbReference>
<dbReference type="SUPFAM" id="SSF102645">
    <property type="entry name" value="CoaB-like"/>
    <property type="match status" value="1"/>
</dbReference>
<dbReference type="InterPro" id="IPR035929">
    <property type="entry name" value="CoaB-like_sf"/>
</dbReference>
<dbReference type="GO" id="GO:0051276">
    <property type="term" value="P:chromosome organization"/>
    <property type="evidence" value="ECO:0007669"/>
    <property type="project" value="InterPro"/>
</dbReference>
<dbReference type="AlphaFoldDB" id="A0A1S1HUC9"/>
<feature type="compositionally biased region" description="Polar residues" evidence="1">
    <location>
        <begin position="69"/>
        <end position="88"/>
    </location>
</feature>
<feature type="compositionally biased region" description="Polar residues" evidence="1">
    <location>
        <begin position="47"/>
        <end position="59"/>
    </location>
</feature>
<dbReference type="EMBL" id="LVIE01000090">
    <property type="protein sequence ID" value="OHT24986.1"/>
    <property type="molecule type" value="Genomic_DNA"/>
</dbReference>
<feature type="region of interest" description="Disordered" evidence="1">
    <location>
        <begin position="44"/>
        <end position="96"/>
    </location>
</feature>
<name>A0A1S1HUC9_PROST</name>
<reference evidence="2 3" key="1">
    <citation type="submission" date="2016-03" db="EMBL/GenBank/DDBJ databases">
        <title>Genome sequence of Providencia stuartii strain, isolated from the salivary glands of larval Lucilia sericata.</title>
        <authorList>
            <person name="Yuan Y."/>
            <person name="Zhang Y."/>
            <person name="Fu S."/>
            <person name="Crippen T.L."/>
            <person name="Visi D."/>
            <person name="Benbow M.E."/>
            <person name="Allen M."/>
            <person name="Tomberlin J.K."/>
            <person name="Sze S.-H."/>
            <person name="Tarone A.M."/>
        </authorList>
    </citation>
    <scope>NUCLEOTIDE SEQUENCE [LARGE SCALE GENOMIC DNA]</scope>
    <source>
        <strain evidence="2 3">Crippen</strain>
    </source>
</reference>
<protein>
    <recommendedName>
        <fullName evidence="4">Terminase small subunit</fullName>
    </recommendedName>
</protein>
<dbReference type="InterPro" id="IPR038713">
    <property type="entry name" value="Terminase_Gp1_N_sf"/>
</dbReference>
<organism evidence="2 3">
    <name type="scientific">Providencia stuartii</name>
    <dbReference type="NCBI Taxonomy" id="588"/>
    <lineage>
        <taxon>Bacteria</taxon>
        <taxon>Pseudomonadati</taxon>
        <taxon>Pseudomonadota</taxon>
        <taxon>Gammaproteobacteria</taxon>
        <taxon>Enterobacterales</taxon>
        <taxon>Morganellaceae</taxon>
        <taxon>Providencia</taxon>
    </lineage>
</organism>
<dbReference type="Pfam" id="PF03592">
    <property type="entry name" value="Terminase_2"/>
    <property type="match status" value="1"/>
</dbReference>
<sequence>MAKPDWGTLQQQFLAAHAESGISPKEWCEEQGLKYSTAKRYIKIANGSANSQKKSANETANKRIRKTEQSTPSTNATQNEQPDNSQNDTQEKQGLIKPQHESFAQNIAQGMTQKDAAICAGYSPSNSESQAAVLIRRPDVRRRIRELRQEAALLVTFNAKDLADLSFKAAKDALEDKKFGQVAPNIKNAAQLTGIEMSTNKTEVNVDLAGLSYGKVCIVTPATCPPEVWDAHMEKLREGKQSTQQ</sequence>
<comment type="caution">
    <text evidence="2">The sequence shown here is derived from an EMBL/GenBank/DDBJ whole genome shotgun (WGS) entry which is preliminary data.</text>
</comment>
<keyword evidence="3" id="KW-1185">Reference proteome</keyword>
<evidence type="ECO:0000256" key="1">
    <source>
        <dbReference type="SAM" id="MobiDB-lite"/>
    </source>
</evidence>
<accession>A0A1S1HUC9</accession>
<proteinExistence type="predicted"/>
<evidence type="ECO:0008006" key="4">
    <source>
        <dbReference type="Google" id="ProtNLM"/>
    </source>
</evidence>
<evidence type="ECO:0000313" key="2">
    <source>
        <dbReference type="EMBL" id="OHT24986.1"/>
    </source>
</evidence>
<evidence type="ECO:0000313" key="3">
    <source>
        <dbReference type="Proteomes" id="UP000179588"/>
    </source>
</evidence>
<gene>
    <name evidence="2" type="ORF">A3Q29_16445</name>
</gene>
<dbReference type="Proteomes" id="UP000179588">
    <property type="component" value="Unassembled WGS sequence"/>
</dbReference>
<dbReference type="Gene3D" id="1.10.10.1400">
    <property type="entry name" value="Terminase, small subunit, N-terminal DNA-binding domain, HTH motif"/>
    <property type="match status" value="1"/>
</dbReference>